<dbReference type="OrthoDB" id="5083054at2"/>
<feature type="compositionally biased region" description="Low complexity" evidence="1">
    <location>
        <begin position="96"/>
        <end position="107"/>
    </location>
</feature>
<reference evidence="2 3" key="1">
    <citation type="submission" date="2019-01" db="EMBL/GenBank/DDBJ databases">
        <title>Genome sequencing of strain DFW100M-13.</title>
        <authorList>
            <person name="Heo J."/>
            <person name="Kim S.-J."/>
            <person name="Kim J.-S."/>
            <person name="Hong S.-B."/>
            <person name="Kwon S.-W."/>
        </authorList>
    </citation>
    <scope>NUCLEOTIDE SEQUENCE [LARGE SCALE GENOMIC DNA]</scope>
    <source>
        <strain evidence="2 3">DFW100M-13</strain>
    </source>
</reference>
<evidence type="ECO:0000313" key="2">
    <source>
        <dbReference type="EMBL" id="QAY60427.1"/>
    </source>
</evidence>
<dbReference type="Proteomes" id="UP000293995">
    <property type="component" value="Chromosome"/>
</dbReference>
<sequence length="146" mass="15240">MKITRTSDWRDALAFETPMIADTVMPGEPARCVTCGVETEPLPRTQLWAVKHRHPHDPAGSVRLYCAAHAPKAAAPVASAAAAASATQSAHDRGTASAPRTPRAAAPRAHRAAVPKPVEKPDVVCPDCYMVVAPSGICGVCGQKVA</sequence>
<dbReference type="EMBL" id="CP035494">
    <property type="protein sequence ID" value="QAY60427.1"/>
    <property type="molecule type" value="Genomic_DNA"/>
</dbReference>
<keyword evidence="3" id="KW-1185">Reference proteome</keyword>
<accession>A0A4P6EJX9</accession>
<protein>
    <submittedName>
        <fullName evidence="2">Glucose-6-phosphate dehydrogenase</fullName>
    </submittedName>
</protein>
<evidence type="ECO:0000256" key="1">
    <source>
        <dbReference type="SAM" id="MobiDB-lite"/>
    </source>
</evidence>
<dbReference type="KEGG" id="mprt:ET475_10805"/>
<gene>
    <name evidence="2" type="ORF">ET475_10805</name>
</gene>
<dbReference type="RefSeq" id="WP_129389800.1">
    <property type="nucleotide sequence ID" value="NZ_CP035494.1"/>
</dbReference>
<evidence type="ECO:0000313" key="3">
    <source>
        <dbReference type="Proteomes" id="UP000293995"/>
    </source>
</evidence>
<dbReference type="AlphaFoldDB" id="A0A4P6EJX9"/>
<proteinExistence type="predicted"/>
<organism evidence="2 3">
    <name type="scientific">Microbacterium protaetiae</name>
    <dbReference type="NCBI Taxonomy" id="2509458"/>
    <lineage>
        <taxon>Bacteria</taxon>
        <taxon>Bacillati</taxon>
        <taxon>Actinomycetota</taxon>
        <taxon>Actinomycetes</taxon>
        <taxon>Micrococcales</taxon>
        <taxon>Microbacteriaceae</taxon>
        <taxon>Microbacterium</taxon>
    </lineage>
</organism>
<feature type="compositionally biased region" description="Low complexity" evidence="1">
    <location>
        <begin position="80"/>
        <end position="89"/>
    </location>
</feature>
<feature type="region of interest" description="Disordered" evidence="1">
    <location>
        <begin position="80"/>
        <end position="116"/>
    </location>
</feature>
<name>A0A4P6EJX9_9MICO</name>